<name>A0A183DUW6_9BILA</name>
<dbReference type="Proteomes" id="UP000271098">
    <property type="component" value="Unassembled WGS sequence"/>
</dbReference>
<evidence type="ECO:0000313" key="3">
    <source>
        <dbReference type="WBParaSite" id="GPUH_0001252101-mRNA-1"/>
    </source>
</evidence>
<keyword evidence="2" id="KW-1185">Reference proteome</keyword>
<reference evidence="3" key="1">
    <citation type="submission" date="2016-06" db="UniProtKB">
        <authorList>
            <consortium name="WormBaseParasite"/>
        </authorList>
    </citation>
    <scope>IDENTIFICATION</scope>
</reference>
<dbReference type="EMBL" id="UYRT01079369">
    <property type="protein sequence ID" value="VDN20573.1"/>
    <property type="molecule type" value="Genomic_DNA"/>
</dbReference>
<gene>
    <name evidence="1" type="ORF">GPUH_LOCUS12509</name>
</gene>
<dbReference type="WBParaSite" id="GPUH_0001252101-mRNA-1">
    <property type="protein sequence ID" value="GPUH_0001252101-mRNA-1"/>
    <property type="gene ID" value="GPUH_0001252101"/>
</dbReference>
<evidence type="ECO:0000313" key="1">
    <source>
        <dbReference type="EMBL" id="VDN20573.1"/>
    </source>
</evidence>
<organism evidence="3">
    <name type="scientific">Gongylonema pulchrum</name>
    <dbReference type="NCBI Taxonomy" id="637853"/>
    <lineage>
        <taxon>Eukaryota</taxon>
        <taxon>Metazoa</taxon>
        <taxon>Ecdysozoa</taxon>
        <taxon>Nematoda</taxon>
        <taxon>Chromadorea</taxon>
        <taxon>Rhabditida</taxon>
        <taxon>Spirurina</taxon>
        <taxon>Spiruromorpha</taxon>
        <taxon>Spiruroidea</taxon>
        <taxon>Gongylonematidae</taxon>
        <taxon>Gongylonema</taxon>
    </lineage>
</organism>
<accession>A0A183DUW6</accession>
<dbReference type="AlphaFoldDB" id="A0A183DUW6"/>
<dbReference type="OrthoDB" id="8046383at2759"/>
<evidence type="ECO:0000313" key="2">
    <source>
        <dbReference type="Proteomes" id="UP000271098"/>
    </source>
</evidence>
<proteinExistence type="predicted"/>
<protein>
    <submittedName>
        <fullName evidence="3">Reverse transcriptase domain-containing protein</fullName>
    </submittedName>
</protein>
<reference evidence="1 2" key="2">
    <citation type="submission" date="2018-11" db="EMBL/GenBank/DDBJ databases">
        <authorList>
            <consortium name="Pathogen Informatics"/>
        </authorList>
    </citation>
    <scope>NUCLEOTIDE SEQUENCE [LARGE SCALE GENOMIC DNA]</scope>
</reference>
<sequence>MRIVFDASAKLREGAILNDKHRYSSHNRKPVFLPQLISILLRWHTFPTVTVADVEKAFLQVSLNKATEMLRAFCGWGFTVTSCRKQRGDLSIDSSSFWRHFESIPFSCDNETSFKTAEYCSVCPHFGKSVGGQHDSISRRYGRCGTEI</sequence>